<accession>A0A183BAU8</accession>
<dbReference type="GO" id="GO:0016197">
    <property type="term" value="P:endosomal transport"/>
    <property type="evidence" value="ECO:0007669"/>
    <property type="project" value="TreeGrafter"/>
</dbReference>
<evidence type="ECO:0000256" key="1">
    <source>
        <dbReference type="ARBA" id="ARBA00022837"/>
    </source>
</evidence>
<dbReference type="GO" id="GO:0005737">
    <property type="term" value="C:cytoplasm"/>
    <property type="evidence" value="ECO:0007669"/>
    <property type="project" value="TreeGrafter"/>
</dbReference>
<dbReference type="InterPro" id="IPR011992">
    <property type="entry name" value="EF-hand-dom_pair"/>
</dbReference>
<dbReference type="OrthoDB" id="10045710at2759"/>
<evidence type="ECO:0000259" key="2">
    <source>
        <dbReference type="PROSITE" id="PS50031"/>
    </source>
</evidence>
<reference evidence="6" key="1">
    <citation type="submission" date="2016-06" db="UniProtKB">
        <authorList>
            <consortium name="WormBaseParasite"/>
        </authorList>
    </citation>
    <scope>IDENTIFICATION</scope>
</reference>
<dbReference type="GO" id="GO:0006897">
    <property type="term" value="P:endocytosis"/>
    <property type="evidence" value="ECO:0007669"/>
    <property type="project" value="TreeGrafter"/>
</dbReference>
<evidence type="ECO:0000313" key="4">
    <source>
        <dbReference type="EMBL" id="VDP93605.1"/>
    </source>
</evidence>
<gene>
    <name evidence="4" type="ORF">ECPE_LOCUS16333</name>
</gene>
<reference evidence="4 5" key="2">
    <citation type="submission" date="2018-11" db="EMBL/GenBank/DDBJ databases">
        <authorList>
            <consortium name="Pathogen Informatics"/>
        </authorList>
    </citation>
    <scope>NUCLEOTIDE SEQUENCE [LARGE SCALE GENOMIC DNA]</scope>
    <source>
        <strain evidence="4 5">Egypt</strain>
    </source>
</reference>
<evidence type="ECO:0000313" key="5">
    <source>
        <dbReference type="Proteomes" id="UP000272942"/>
    </source>
</evidence>
<dbReference type="AlphaFoldDB" id="A0A183BAU8"/>
<dbReference type="PROSITE" id="PS50222">
    <property type="entry name" value="EF_HAND_2"/>
    <property type="match status" value="1"/>
</dbReference>
<dbReference type="SMART" id="SM00054">
    <property type="entry name" value="EFh"/>
    <property type="match status" value="1"/>
</dbReference>
<dbReference type="InterPro" id="IPR002048">
    <property type="entry name" value="EF_hand_dom"/>
</dbReference>
<feature type="domain" description="EH" evidence="2">
    <location>
        <begin position="14"/>
        <end position="103"/>
    </location>
</feature>
<dbReference type="Pfam" id="PF12763">
    <property type="entry name" value="EH"/>
    <property type="match status" value="1"/>
</dbReference>
<sequence>MITSAELWKISSEQRAYYLSQFIRLQSDPRAKLSGSQAKMFFELSKLPTTELSDIWELSDVDRDGQLTLGEFAVAMHLVVLRRNGVPVPCTLPHALMEVITNQSLSTLMCTGAVPVDKTDAHHEFDATHIIPPDTTGGPAVNASVNSAFPIPGNRPWPGSPTCSSVAVTPVSARQRRWSISSQSDISSLAEGIIHFEAKPNADGHVSYVAFTEEE</sequence>
<dbReference type="CDD" id="cd00052">
    <property type="entry name" value="EH"/>
    <property type="match status" value="1"/>
</dbReference>
<dbReference type="InterPro" id="IPR018247">
    <property type="entry name" value="EF_Hand_1_Ca_BS"/>
</dbReference>
<keyword evidence="1" id="KW-0106">Calcium</keyword>
<dbReference type="InterPro" id="IPR000261">
    <property type="entry name" value="EH_dom"/>
</dbReference>
<name>A0A183BAU8_9TREM</name>
<keyword evidence="5" id="KW-1185">Reference proteome</keyword>
<dbReference type="EMBL" id="UZAN01063868">
    <property type="protein sequence ID" value="VDP93605.1"/>
    <property type="molecule type" value="Genomic_DNA"/>
</dbReference>
<dbReference type="PANTHER" id="PTHR11216:SF174">
    <property type="entry name" value="GH06923P"/>
    <property type="match status" value="1"/>
</dbReference>
<dbReference type="GO" id="GO:0005886">
    <property type="term" value="C:plasma membrane"/>
    <property type="evidence" value="ECO:0007669"/>
    <property type="project" value="TreeGrafter"/>
</dbReference>
<organism evidence="6">
    <name type="scientific">Echinostoma caproni</name>
    <dbReference type="NCBI Taxonomy" id="27848"/>
    <lineage>
        <taxon>Eukaryota</taxon>
        <taxon>Metazoa</taxon>
        <taxon>Spiralia</taxon>
        <taxon>Lophotrochozoa</taxon>
        <taxon>Platyhelminthes</taxon>
        <taxon>Trematoda</taxon>
        <taxon>Digenea</taxon>
        <taxon>Plagiorchiida</taxon>
        <taxon>Echinostomata</taxon>
        <taxon>Echinostomatoidea</taxon>
        <taxon>Echinostomatidae</taxon>
        <taxon>Echinostoma</taxon>
    </lineage>
</organism>
<dbReference type="SUPFAM" id="SSF47473">
    <property type="entry name" value="EF-hand"/>
    <property type="match status" value="1"/>
</dbReference>
<dbReference type="SMART" id="SM00027">
    <property type="entry name" value="EH"/>
    <property type="match status" value="1"/>
</dbReference>
<dbReference type="GO" id="GO:0005509">
    <property type="term" value="F:calcium ion binding"/>
    <property type="evidence" value="ECO:0007669"/>
    <property type="project" value="InterPro"/>
</dbReference>
<dbReference type="Gene3D" id="1.10.238.10">
    <property type="entry name" value="EF-hand"/>
    <property type="match status" value="1"/>
</dbReference>
<dbReference type="Proteomes" id="UP000272942">
    <property type="component" value="Unassembled WGS sequence"/>
</dbReference>
<proteinExistence type="predicted"/>
<feature type="domain" description="EF-hand" evidence="3">
    <location>
        <begin position="47"/>
        <end position="82"/>
    </location>
</feature>
<dbReference type="WBParaSite" id="ECPE_0001637601-mRNA-1">
    <property type="protein sequence ID" value="ECPE_0001637601-mRNA-1"/>
    <property type="gene ID" value="ECPE_0001637601"/>
</dbReference>
<dbReference type="PROSITE" id="PS00018">
    <property type="entry name" value="EF_HAND_1"/>
    <property type="match status" value="1"/>
</dbReference>
<dbReference type="PANTHER" id="PTHR11216">
    <property type="entry name" value="EH DOMAIN"/>
    <property type="match status" value="1"/>
</dbReference>
<protein>
    <submittedName>
        <fullName evidence="6">RalBP1-associated Eps domain-containing protein 2</fullName>
    </submittedName>
</protein>
<evidence type="ECO:0000313" key="6">
    <source>
        <dbReference type="WBParaSite" id="ECPE_0001637601-mRNA-1"/>
    </source>
</evidence>
<dbReference type="PROSITE" id="PS50031">
    <property type="entry name" value="EH"/>
    <property type="match status" value="1"/>
</dbReference>
<evidence type="ECO:0000259" key="3">
    <source>
        <dbReference type="PROSITE" id="PS50222"/>
    </source>
</evidence>